<gene>
    <name evidence="1" type="ORF">SMAX5B_001210</name>
</gene>
<accession>A0A2U9CYG1</accession>
<name>A0A2U9CYG1_SCOMX</name>
<evidence type="ECO:0000313" key="1">
    <source>
        <dbReference type="EMBL" id="AWP21090.1"/>
    </source>
</evidence>
<protein>
    <submittedName>
        <fullName evidence="1">Uncharacterized protein</fullName>
    </submittedName>
</protein>
<organism evidence="1 2">
    <name type="scientific">Scophthalmus maximus</name>
    <name type="common">Turbot</name>
    <name type="synonym">Psetta maxima</name>
    <dbReference type="NCBI Taxonomy" id="52904"/>
    <lineage>
        <taxon>Eukaryota</taxon>
        <taxon>Metazoa</taxon>
        <taxon>Chordata</taxon>
        <taxon>Craniata</taxon>
        <taxon>Vertebrata</taxon>
        <taxon>Euteleostomi</taxon>
        <taxon>Actinopterygii</taxon>
        <taxon>Neopterygii</taxon>
        <taxon>Teleostei</taxon>
        <taxon>Neoteleostei</taxon>
        <taxon>Acanthomorphata</taxon>
        <taxon>Carangaria</taxon>
        <taxon>Pleuronectiformes</taxon>
        <taxon>Pleuronectoidei</taxon>
        <taxon>Scophthalmidae</taxon>
        <taxon>Scophthalmus</taxon>
    </lineage>
</organism>
<evidence type="ECO:0000313" key="2">
    <source>
        <dbReference type="Proteomes" id="UP000246464"/>
    </source>
</evidence>
<proteinExistence type="predicted"/>
<reference evidence="1 2" key="1">
    <citation type="submission" date="2017-12" db="EMBL/GenBank/DDBJ databases">
        <title>Integrating genomic resources of turbot (Scophthalmus maximus) in depth evaluation of genetic and physical mapping variation across individuals.</title>
        <authorList>
            <person name="Martinez P."/>
        </authorList>
    </citation>
    <scope>NUCLEOTIDE SEQUENCE [LARGE SCALE GENOMIC DNA]</scope>
</reference>
<dbReference type="Proteomes" id="UP000246464">
    <property type="component" value="Chromosome 21"/>
</dbReference>
<sequence>MESVYCEKEIWCEASRRRRAVMEPETRGAAGAASVFTYCRLLGNSSIITTCQTAADGSAHTSADSLYLLLSHLQMEPSCPPSFHTDSFDTHSRNVSFHHDRRVNDIRRHDDVVQCRWSQILFSYESSLTP</sequence>
<dbReference type="EMBL" id="CP026263">
    <property type="protein sequence ID" value="AWP21090.1"/>
    <property type="molecule type" value="Genomic_DNA"/>
</dbReference>
<dbReference type="AlphaFoldDB" id="A0A2U9CYG1"/>
<keyword evidence="2" id="KW-1185">Reference proteome</keyword>